<protein>
    <submittedName>
        <fullName evidence="2">Uncharacterized protein</fullName>
    </submittedName>
</protein>
<accession>A0A2A2K3U3</accession>
<sequence>MIDSPPMTDMSVQVLTPPKKPTPPLVTLSSSMYGNTFPRSLGKGLNMDAMMSGAGADDSDVASPGAASTVDDFRNVVLRKTRNSIVQRDIENATPPALVKSPNPPPAFAQWRRRPTPLPDFLKKPLTGAEITDANSKKIGGK</sequence>
<evidence type="ECO:0000256" key="1">
    <source>
        <dbReference type="SAM" id="MobiDB-lite"/>
    </source>
</evidence>
<dbReference type="EMBL" id="LIAE01009741">
    <property type="protein sequence ID" value="PAV68543.1"/>
    <property type="molecule type" value="Genomic_DNA"/>
</dbReference>
<dbReference type="AlphaFoldDB" id="A0A2A2K3U3"/>
<organism evidence="2 3">
    <name type="scientific">Diploscapter pachys</name>
    <dbReference type="NCBI Taxonomy" id="2018661"/>
    <lineage>
        <taxon>Eukaryota</taxon>
        <taxon>Metazoa</taxon>
        <taxon>Ecdysozoa</taxon>
        <taxon>Nematoda</taxon>
        <taxon>Chromadorea</taxon>
        <taxon>Rhabditida</taxon>
        <taxon>Rhabditina</taxon>
        <taxon>Rhabditomorpha</taxon>
        <taxon>Rhabditoidea</taxon>
        <taxon>Rhabditidae</taxon>
        <taxon>Diploscapter</taxon>
    </lineage>
</organism>
<keyword evidence="3" id="KW-1185">Reference proteome</keyword>
<reference evidence="2 3" key="1">
    <citation type="journal article" date="2017" name="Curr. Biol.">
        <title>Genome architecture and evolution of a unichromosomal asexual nematode.</title>
        <authorList>
            <person name="Fradin H."/>
            <person name="Zegar C."/>
            <person name="Gutwein M."/>
            <person name="Lucas J."/>
            <person name="Kovtun M."/>
            <person name="Corcoran D."/>
            <person name="Baugh L.R."/>
            <person name="Kiontke K."/>
            <person name="Gunsalus K."/>
            <person name="Fitch D.H."/>
            <person name="Piano F."/>
        </authorList>
    </citation>
    <scope>NUCLEOTIDE SEQUENCE [LARGE SCALE GENOMIC DNA]</scope>
    <source>
        <strain evidence="2">PF1309</strain>
    </source>
</reference>
<evidence type="ECO:0000313" key="3">
    <source>
        <dbReference type="Proteomes" id="UP000218231"/>
    </source>
</evidence>
<name>A0A2A2K3U3_9BILA</name>
<proteinExistence type="predicted"/>
<feature type="region of interest" description="Disordered" evidence="1">
    <location>
        <begin position="87"/>
        <end position="142"/>
    </location>
</feature>
<dbReference type="Proteomes" id="UP000218231">
    <property type="component" value="Unassembled WGS sequence"/>
</dbReference>
<evidence type="ECO:0000313" key="2">
    <source>
        <dbReference type="EMBL" id="PAV68543.1"/>
    </source>
</evidence>
<gene>
    <name evidence="2" type="ORF">WR25_02991</name>
</gene>
<feature type="region of interest" description="Disordered" evidence="1">
    <location>
        <begin position="1"/>
        <end position="27"/>
    </location>
</feature>
<comment type="caution">
    <text evidence="2">The sequence shown here is derived from an EMBL/GenBank/DDBJ whole genome shotgun (WGS) entry which is preliminary data.</text>
</comment>